<dbReference type="Pfam" id="PF00348">
    <property type="entry name" value="polyprenyl_synt"/>
    <property type="match status" value="1"/>
</dbReference>
<dbReference type="SFLD" id="SFLDS00005">
    <property type="entry name" value="Isoprenoid_Synthase_Type_I"/>
    <property type="match status" value="1"/>
</dbReference>
<accession>A0ABT2EH58</accession>
<dbReference type="InterPro" id="IPR000092">
    <property type="entry name" value="Polyprenyl_synt"/>
</dbReference>
<dbReference type="InterPro" id="IPR033749">
    <property type="entry name" value="Polyprenyl_synt_CS"/>
</dbReference>
<evidence type="ECO:0000256" key="3">
    <source>
        <dbReference type="ARBA" id="ARBA00022679"/>
    </source>
</evidence>
<evidence type="ECO:0000256" key="2">
    <source>
        <dbReference type="ARBA" id="ARBA00006706"/>
    </source>
</evidence>
<keyword evidence="3 7" id="KW-0808">Transferase</keyword>
<dbReference type="Gene3D" id="1.10.600.10">
    <property type="entry name" value="Farnesyl Diphosphate Synthase"/>
    <property type="match status" value="1"/>
</dbReference>
<comment type="similarity">
    <text evidence="2 7">Belongs to the FPP/GGPP synthase family.</text>
</comment>
<keyword evidence="6" id="KW-0414">Isoprene biosynthesis</keyword>
<evidence type="ECO:0000256" key="6">
    <source>
        <dbReference type="ARBA" id="ARBA00023229"/>
    </source>
</evidence>
<dbReference type="RefSeq" id="WP_259037415.1">
    <property type="nucleotide sequence ID" value="NZ_JAJISC010000009.1"/>
</dbReference>
<reference evidence="8" key="1">
    <citation type="submission" date="2021-11" db="EMBL/GenBank/DDBJ databases">
        <title>Halomonas sp., isolated from a coastal aquaculture zone in Dongshan Bay.</title>
        <authorList>
            <person name="Lin W."/>
        </authorList>
    </citation>
    <scope>NUCLEOTIDE SEQUENCE</scope>
    <source>
        <strain evidence="8">Yzlin-01</strain>
    </source>
</reference>
<dbReference type="SUPFAM" id="SSF48576">
    <property type="entry name" value="Terpenoid synthases"/>
    <property type="match status" value="1"/>
</dbReference>
<keyword evidence="4" id="KW-0479">Metal-binding</keyword>
<evidence type="ECO:0000256" key="1">
    <source>
        <dbReference type="ARBA" id="ARBA00001946"/>
    </source>
</evidence>
<dbReference type="Proteomes" id="UP001165542">
    <property type="component" value="Unassembled WGS sequence"/>
</dbReference>
<organism evidence="8 9">
    <name type="scientific">Halomonas dongshanensis</name>
    <dbReference type="NCBI Taxonomy" id="2890835"/>
    <lineage>
        <taxon>Bacteria</taxon>
        <taxon>Pseudomonadati</taxon>
        <taxon>Pseudomonadota</taxon>
        <taxon>Gammaproteobacteria</taxon>
        <taxon>Oceanospirillales</taxon>
        <taxon>Halomonadaceae</taxon>
        <taxon>Halomonas</taxon>
    </lineage>
</organism>
<dbReference type="PANTHER" id="PTHR43281">
    <property type="entry name" value="FARNESYL DIPHOSPHATE SYNTHASE"/>
    <property type="match status" value="1"/>
</dbReference>
<dbReference type="PROSITE" id="PS00444">
    <property type="entry name" value="POLYPRENYL_SYNTHASE_2"/>
    <property type="match status" value="1"/>
</dbReference>
<comment type="cofactor">
    <cofactor evidence="1">
        <name>Mg(2+)</name>
        <dbReference type="ChEBI" id="CHEBI:18420"/>
    </cofactor>
</comment>
<dbReference type="PANTHER" id="PTHR43281:SF1">
    <property type="entry name" value="FARNESYL DIPHOSPHATE SYNTHASE"/>
    <property type="match status" value="1"/>
</dbReference>
<sequence length="306" mass="32509">MSTSARPSPASSRQPLDVQPLLAALEQRLGYWLPAGHESDRVCSAMREGVLAPGKRVRPLLLLLVARDVDAGDAADPLGLLDFACAVEMIHAASLMLDDLPCMDDAALRRGRPTSHRQFGEDVAILAAVALVSRAFGVVAQAHGLSSECRTQAAASLSCAVGLQGLVQGQFRDLRYGKGARSAEAITATNELKTSVLFDAALQMAAFATGADAAARQALARFARDLGQAFQLLDDLSDGAEGTGKDAHQDADKSTLIATLGACTVRNRLHAHLQSAERHLAKACPHGDDTRFFVRAFFDRQLARLS</sequence>
<protein>
    <submittedName>
        <fullName evidence="8">Polyprenyl synthetase family protein</fullName>
    </submittedName>
</protein>
<dbReference type="PROSITE" id="PS00723">
    <property type="entry name" value="POLYPRENYL_SYNTHASE_1"/>
    <property type="match status" value="1"/>
</dbReference>
<proteinExistence type="inferred from homology"/>
<dbReference type="EMBL" id="JAJISC010000009">
    <property type="protein sequence ID" value="MCS2610919.1"/>
    <property type="molecule type" value="Genomic_DNA"/>
</dbReference>
<dbReference type="InterPro" id="IPR008949">
    <property type="entry name" value="Isoprenoid_synthase_dom_sf"/>
</dbReference>
<evidence type="ECO:0000256" key="7">
    <source>
        <dbReference type="RuleBase" id="RU004466"/>
    </source>
</evidence>
<evidence type="ECO:0000256" key="4">
    <source>
        <dbReference type="ARBA" id="ARBA00022723"/>
    </source>
</evidence>
<evidence type="ECO:0000313" key="8">
    <source>
        <dbReference type="EMBL" id="MCS2610919.1"/>
    </source>
</evidence>
<name>A0ABT2EH58_9GAMM</name>
<keyword evidence="9" id="KW-1185">Reference proteome</keyword>
<evidence type="ECO:0000313" key="9">
    <source>
        <dbReference type="Proteomes" id="UP001165542"/>
    </source>
</evidence>
<keyword evidence="5" id="KW-0460">Magnesium</keyword>
<gene>
    <name evidence="8" type="ORF">LLY24_16510</name>
</gene>
<comment type="caution">
    <text evidence="8">The sequence shown here is derived from an EMBL/GenBank/DDBJ whole genome shotgun (WGS) entry which is preliminary data.</text>
</comment>
<evidence type="ECO:0000256" key="5">
    <source>
        <dbReference type="ARBA" id="ARBA00022842"/>
    </source>
</evidence>